<dbReference type="OrthoDB" id="2250284at2759"/>
<evidence type="ECO:0000313" key="1">
    <source>
        <dbReference type="EMBL" id="KAG1544075.1"/>
    </source>
</evidence>
<name>A0A9P6YBE1_RHIOR</name>
<protein>
    <submittedName>
        <fullName evidence="1">Uncharacterized protein</fullName>
    </submittedName>
</protein>
<comment type="caution">
    <text evidence="1">The sequence shown here is derived from an EMBL/GenBank/DDBJ whole genome shotgun (WGS) entry which is preliminary data.</text>
</comment>
<dbReference type="EMBL" id="JAANIT010000841">
    <property type="protein sequence ID" value="KAG1544075.1"/>
    <property type="molecule type" value="Genomic_DNA"/>
</dbReference>
<reference evidence="1" key="1">
    <citation type="journal article" date="2020" name="Microb. Genom.">
        <title>Genetic diversity of clinical and environmental Mucorales isolates obtained from an investigation of mucormycosis cases among solid organ transplant recipients.</title>
        <authorList>
            <person name="Nguyen M.H."/>
            <person name="Kaul D."/>
            <person name="Muto C."/>
            <person name="Cheng S.J."/>
            <person name="Richter R.A."/>
            <person name="Bruno V.M."/>
            <person name="Liu G."/>
            <person name="Beyhan S."/>
            <person name="Sundermann A.J."/>
            <person name="Mounaud S."/>
            <person name="Pasculle A.W."/>
            <person name="Nierman W.C."/>
            <person name="Driscoll E."/>
            <person name="Cumbie R."/>
            <person name="Clancy C.J."/>
            <person name="Dupont C.L."/>
        </authorList>
    </citation>
    <scope>NUCLEOTIDE SEQUENCE</scope>
    <source>
        <strain evidence="1">GL16</strain>
    </source>
</reference>
<evidence type="ECO:0000313" key="2">
    <source>
        <dbReference type="Proteomes" id="UP000717996"/>
    </source>
</evidence>
<dbReference type="AlphaFoldDB" id="A0A9P6YBE1"/>
<proteinExistence type="predicted"/>
<sequence>MSTLQDFPICFAEFNPQLDESSEFYVEWLDNNEEFPSLSNMNNLNGGSWEVLQRKELNDNESFNVVPAEEDWSTLIQNDGQKPYAKIAEYAACLQPLKRPVKPLWPERSSNIKKNITAAALEDEDKDILFDTSNMYQDNLGEELKSSQKGRSRKAARYSKNRKLHDLRTIDIHIDGILSIATSREGTTTTTWKPNRNVEVSYEAGILTAVDFFTKAQALAFSSRFSHNFKRFSFKYVTGKMDQKRGFYDNTESSIYEPIIKKA</sequence>
<dbReference type="Proteomes" id="UP000717996">
    <property type="component" value="Unassembled WGS sequence"/>
</dbReference>
<gene>
    <name evidence="1" type="ORF">G6F51_006287</name>
</gene>
<organism evidence="1 2">
    <name type="scientific">Rhizopus oryzae</name>
    <name type="common">Mucormycosis agent</name>
    <name type="synonym">Rhizopus arrhizus var. delemar</name>
    <dbReference type="NCBI Taxonomy" id="64495"/>
    <lineage>
        <taxon>Eukaryota</taxon>
        <taxon>Fungi</taxon>
        <taxon>Fungi incertae sedis</taxon>
        <taxon>Mucoromycota</taxon>
        <taxon>Mucoromycotina</taxon>
        <taxon>Mucoromycetes</taxon>
        <taxon>Mucorales</taxon>
        <taxon>Mucorineae</taxon>
        <taxon>Rhizopodaceae</taxon>
        <taxon>Rhizopus</taxon>
    </lineage>
</organism>
<accession>A0A9P6YBE1</accession>